<dbReference type="PRINTS" id="PR00111">
    <property type="entry name" value="ABHYDROLASE"/>
</dbReference>
<dbReference type="Gene3D" id="3.40.50.1820">
    <property type="entry name" value="alpha/beta hydrolase"/>
    <property type="match status" value="1"/>
</dbReference>
<dbReference type="PANTHER" id="PTHR43798">
    <property type="entry name" value="MONOACYLGLYCEROL LIPASE"/>
    <property type="match status" value="1"/>
</dbReference>
<dbReference type="Proteomes" id="UP000262172">
    <property type="component" value="Unassembled WGS sequence"/>
</dbReference>
<feature type="domain" description="AB hydrolase-1" evidence="2">
    <location>
        <begin position="24"/>
        <end position="253"/>
    </location>
</feature>
<dbReference type="Pfam" id="PF12697">
    <property type="entry name" value="Abhydrolase_6"/>
    <property type="match status" value="1"/>
</dbReference>
<accession>A0A371NY92</accession>
<dbReference type="GO" id="GO:0016787">
    <property type="term" value="F:hydrolase activity"/>
    <property type="evidence" value="ECO:0007669"/>
    <property type="project" value="UniProtKB-KW"/>
</dbReference>
<gene>
    <name evidence="3" type="ORF">DY023_01500</name>
</gene>
<dbReference type="EMBL" id="QUAB01000012">
    <property type="protein sequence ID" value="REJ08218.1"/>
    <property type="molecule type" value="Genomic_DNA"/>
</dbReference>
<dbReference type="SUPFAM" id="SSF53474">
    <property type="entry name" value="alpha/beta-Hydrolases"/>
    <property type="match status" value="1"/>
</dbReference>
<dbReference type="InterPro" id="IPR050266">
    <property type="entry name" value="AB_hydrolase_sf"/>
</dbReference>
<evidence type="ECO:0000259" key="2">
    <source>
        <dbReference type="Pfam" id="PF12697"/>
    </source>
</evidence>
<proteinExistence type="predicted"/>
<dbReference type="OrthoDB" id="3771266at2"/>
<protein>
    <submittedName>
        <fullName evidence="3">Alpha/beta hydrolase</fullName>
    </submittedName>
</protein>
<dbReference type="PANTHER" id="PTHR43798:SF31">
    <property type="entry name" value="AB HYDROLASE SUPERFAMILY PROTEIN YCLE"/>
    <property type="match status" value="1"/>
</dbReference>
<sequence length="268" mass="27881">MTGILQRGTATIHYVDGGGSGRPVVFTHGAGMDSESFAAQARAVQDAGYRGIRWDLRGHGASTLAAGTRFSAEDALADLGALVDELRLQHPILVGHSLGGNLSQAYVRAHPDRAGGLVAVGSTWNAGPLSAGERLGLRLAAPMLRLIPASRLPGLMADASAVTPEAIDSIRATFARMPKRVFLDVWRATASFVAPEAGYRTPIPLGLVVGDRDRTGNIRTAMPAWADADGVQLRVIPGAGHVVMADAADATSAAIVHIIRGWDAEGDG</sequence>
<dbReference type="InterPro" id="IPR000073">
    <property type="entry name" value="AB_hydrolase_1"/>
</dbReference>
<dbReference type="InterPro" id="IPR029058">
    <property type="entry name" value="AB_hydrolase_fold"/>
</dbReference>
<name>A0A371NY92_9MICO</name>
<dbReference type="RefSeq" id="WP_116240577.1">
    <property type="nucleotide sequence ID" value="NZ_QUAB01000012.1"/>
</dbReference>
<comment type="caution">
    <text evidence="3">The sequence shown here is derived from an EMBL/GenBank/DDBJ whole genome shotgun (WGS) entry which is preliminary data.</text>
</comment>
<evidence type="ECO:0000256" key="1">
    <source>
        <dbReference type="ARBA" id="ARBA00022801"/>
    </source>
</evidence>
<keyword evidence="4" id="KW-1185">Reference proteome</keyword>
<evidence type="ECO:0000313" key="4">
    <source>
        <dbReference type="Proteomes" id="UP000262172"/>
    </source>
</evidence>
<dbReference type="GO" id="GO:0016020">
    <property type="term" value="C:membrane"/>
    <property type="evidence" value="ECO:0007669"/>
    <property type="project" value="TreeGrafter"/>
</dbReference>
<keyword evidence="1 3" id="KW-0378">Hydrolase</keyword>
<reference evidence="3 4" key="1">
    <citation type="submission" date="2018-08" db="EMBL/GenBank/DDBJ databases">
        <title>Isolation, diversity and antifungal activity of Actinobacteria from cow dung.</title>
        <authorList>
            <person name="Ling L."/>
        </authorList>
    </citation>
    <scope>NUCLEOTIDE SEQUENCE [LARGE SCALE GENOMIC DNA]</scope>
    <source>
        <strain evidence="3 4">NEAU-LLE</strain>
    </source>
</reference>
<dbReference type="AlphaFoldDB" id="A0A371NY92"/>
<organism evidence="3 4">
    <name type="scientific">Microbacterium bovistercoris</name>
    <dbReference type="NCBI Taxonomy" id="2293570"/>
    <lineage>
        <taxon>Bacteria</taxon>
        <taxon>Bacillati</taxon>
        <taxon>Actinomycetota</taxon>
        <taxon>Actinomycetes</taxon>
        <taxon>Micrococcales</taxon>
        <taxon>Microbacteriaceae</taxon>
        <taxon>Microbacterium</taxon>
    </lineage>
</organism>
<evidence type="ECO:0000313" key="3">
    <source>
        <dbReference type="EMBL" id="REJ08218.1"/>
    </source>
</evidence>